<feature type="transmembrane region" description="Helical" evidence="7">
    <location>
        <begin position="90"/>
        <end position="111"/>
    </location>
</feature>
<dbReference type="EMBL" id="SOPW01000016">
    <property type="protein sequence ID" value="TFB14638.1"/>
    <property type="molecule type" value="Genomic_DNA"/>
</dbReference>
<evidence type="ECO:0000256" key="3">
    <source>
        <dbReference type="ARBA" id="ARBA00022475"/>
    </source>
</evidence>
<evidence type="ECO:0000256" key="2">
    <source>
        <dbReference type="ARBA" id="ARBA00022448"/>
    </source>
</evidence>
<dbReference type="Pfam" id="PF00528">
    <property type="entry name" value="BPD_transp_1"/>
    <property type="match status" value="1"/>
</dbReference>
<dbReference type="InterPro" id="IPR035906">
    <property type="entry name" value="MetI-like_sf"/>
</dbReference>
<sequence length="297" mass="34169">MTWQITKNFLLFLLILVGFILILLLPRERAITTSGPLQFDAHYPFSLELYLESIEEFVTYIKTEKGFGETRGGNPILDEVKRFMTRSLKIIVPAFIISMIVGSLLGLLQFYLRHRKCGKVLSFFSWVFASIPDFFLFIAIQYLLMRAGLPKFGLFGNEEWYSFIIPLISLTIFPLAHMIKVTVVAMENEMGQDYVRTVFSKGLNKVEAIKHMFWNCWSTMVNQSQMVMLYILSSLPIIEKISSYNGAGYQLLQSILNNEDIRALGLMLPFLILMFLVVVISQAIKNWYIPKEVRGGL</sequence>
<accession>A0A4Y8IEC3</accession>
<dbReference type="PANTHER" id="PTHR30465:SF0">
    <property type="entry name" value="OLIGOPEPTIDE TRANSPORT SYSTEM PERMEASE PROTEIN APPB"/>
    <property type="match status" value="1"/>
</dbReference>
<protein>
    <submittedName>
        <fullName evidence="9">ABC transporter permease</fullName>
    </submittedName>
</protein>
<evidence type="ECO:0000313" key="9">
    <source>
        <dbReference type="EMBL" id="TFB14638.1"/>
    </source>
</evidence>
<dbReference type="PROSITE" id="PS50928">
    <property type="entry name" value="ABC_TM1"/>
    <property type="match status" value="1"/>
</dbReference>
<dbReference type="Gene3D" id="1.10.3720.10">
    <property type="entry name" value="MetI-like"/>
    <property type="match status" value="1"/>
</dbReference>
<feature type="transmembrane region" description="Helical" evidence="7">
    <location>
        <begin position="164"/>
        <end position="186"/>
    </location>
</feature>
<evidence type="ECO:0000313" key="10">
    <source>
        <dbReference type="Proteomes" id="UP000297975"/>
    </source>
</evidence>
<dbReference type="SUPFAM" id="SSF161098">
    <property type="entry name" value="MetI-like"/>
    <property type="match status" value="1"/>
</dbReference>
<keyword evidence="3" id="KW-1003">Cell membrane</keyword>
<comment type="subcellular location">
    <subcellularLocation>
        <location evidence="1 7">Cell membrane</location>
        <topology evidence="1 7">Multi-pass membrane protein</topology>
    </subcellularLocation>
</comment>
<comment type="similarity">
    <text evidence="7">Belongs to the binding-protein-dependent transport system permease family.</text>
</comment>
<evidence type="ECO:0000259" key="8">
    <source>
        <dbReference type="PROSITE" id="PS50928"/>
    </source>
</evidence>
<keyword evidence="2 7" id="KW-0813">Transport</keyword>
<dbReference type="RefSeq" id="WP_134341004.1">
    <property type="nucleotide sequence ID" value="NZ_SOPW01000016.1"/>
</dbReference>
<dbReference type="GO" id="GO:0005886">
    <property type="term" value="C:plasma membrane"/>
    <property type="evidence" value="ECO:0007669"/>
    <property type="project" value="UniProtKB-SubCell"/>
</dbReference>
<evidence type="ECO:0000256" key="4">
    <source>
        <dbReference type="ARBA" id="ARBA00022692"/>
    </source>
</evidence>
<feature type="transmembrane region" description="Helical" evidence="7">
    <location>
        <begin position="263"/>
        <end position="284"/>
    </location>
</feature>
<name>A0A4Y8IEC3_9BACI</name>
<dbReference type="Proteomes" id="UP000297975">
    <property type="component" value="Unassembled WGS sequence"/>
</dbReference>
<evidence type="ECO:0000256" key="5">
    <source>
        <dbReference type="ARBA" id="ARBA00022989"/>
    </source>
</evidence>
<dbReference type="CDD" id="cd06261">
    <property type="entry name" value="TM_PBP2"/>
    <property type="match status" value="1"/>
</dbReference>
<keyword evidence="4 7" id="KW-0812">Transmembrane</keyword>
<evidence type="ECO:0000256" key="6">
    <source>
        <dbReference type="ARBA" id="ARBA00023136"/>
    </source>
</evidence>
<keyword evidence="6 7" id="KW-0472">Membrane</keyword>
<keyword evidence="5 7" id="KW-1133">Transmembrane helix</keyword>
<evidence type="ECO:0000256" key="7">
    <source>
        <dbReference type="RuleBase" id="RU363032"/>
    </source>
</evidence>
<dbReference type="PANTHER" id="PTHR30465">
    <property type="entry name" value="INNER MEMBRANE ABC TRANSPORTER"/>
    <property type="match status" value="1"/>
</dbReference>
<comment type="caution">
    <text evidence="9">The sequence shown here is derived from an EMBL/GenBank/DDBJ whole genome shotgun (WGS) entry which is preliminary data.</text>
</comment>
<feature type="transmembrane region" description="Helical" evidence="7">
    <location>
        <begin position="123"/>
        <end position="144"/>
    </location>
</feature>
<reference evidence="9 10" key="1">
    <citation type="submission" date="2019-03" db="EMBL/GenBank/DDBJ databases">
        <authorList>
            <person name="He R.-H."/>
        </authorList>
    </citation>
    <scope>NUCLEOTIDE SEQUENCE [LARGE SCALE GENOMIC DNA]</scope>
    <source>
        <strain evidence="10">SH 714</strain>
    </source>
</reference>
<keyword evidence="10" id="KW-1185">Reference proteome</keyword>
<feature type="domain" description="ABC transmembrane type-1" evidence="8">
    <location>
        <begin position="84"/>
        <end position="285"/>
    </location>
</feature>
<evidence type="ECO:0000256" key="1">
    <source>
        <dbReference type="ARBA" id="ARBA00004651"/>
    </source>
</evidence>
<proteinExistence type="inferred from homology"/>
<dbReference type="GO" id="GO:0055085">
    <property type="term" value="P:transmembrane transport"/>
    <property type="evidence" value="ECO:0007669"/>
    <property type="project" value="InterPro"/>
</dbReference>
<dbReference type="AlphaFoldDB" id="A0A4Y8IEC3"/>
<dbReference type="OrthoDB" id="2551456at2"/>
<organism evidence="9 10">
    <name type="scientific">Filobacillus milosensis</name>
    <dbReference type="NCBI Taxonomy" id="94137"/>
    <lineage>
        <taxon>Bacteria</taxon>
        <taxon>Bacillati</taxon>
        <taxon>Bacillota</taxon>
        <taxon>Bacilli</taxon>
        <taxon>Bacillales</taxon>
        <taxon>Bacillaceae</taxon>
        <taxon>Filobacillus</taxon>
    </lineage>
</organism>
<dbReference type="InterPro" id="IPR000515">
    <property type="entry name" value="MetI-like"/>
</dbReference>
<gene>
    <name evidence="9" type="ORF">E3U55_13510</name>
</gene>